<keyword evidence="2" id="KW-1185">Reference proteome</keyword>
<dbReference type="EMBL" id="JAUIZM010000003">
    <property type="protein sequence ID" value="KAK1394931.1"/>
    <property type="molecule type" value="Genomic_DNA"/>
</dbReference>
<comment type="caution">
    <text evidence="1">The sequence shown here is derived from an EMBL/GenBank/DDBJ whole genome shotgun (WGS) entry which is preliminary data.</text>
</comment>
<evidence type="ECO:0000313" key="1">
    <source>
        <dbReference type="EMBL" id="KAK1394931.1"/>
    </source>
</evidence>
<dbReference type="Proteomes" id="UP001237642">
    <property type="component" value="Unassembled WGS sequence"/>
</dbReference>
<evidence type="ECO:0000313" key="2">
    <source>
        <dbReference type="Proteomes" id="UP001237642"/>
    </source>
</evidence>
<reference evidence="1" key="1">
    <citation type="submission" date="2023-02" db="EMBL/GenBank/DDBJ databases">
        <title>Genome of toxic invasive species Heracleum sosnowskyi carries increased number of genes despite the absence of recent whole-genome duplications.</title>
        <authorList>
            <person name="Schelkunov M."/>
            <person name="Shtratnikova V."/>
            <person name="Makarenko M."/>
            <person name="Klepikova A."/>
            <person name="Omelchenko D."/>
            <person name="Novikova G."/>
            <person name="Obukhova E."/>
            <person name="Bogdanov V."/>
            <person name="Penin A."/>
            <person name="Logacheva M."/>
        </authorList>
    </citation>
    <scope>NUCLEOTIDE SEQUENCE</scope>
    <source>
        <strain evidence="1">Hsosn_3</strain>
        <tissue evidence="1">Leaf</tissue>
    </source>
</reference>
<name>A0AAD8J260_9APIA</name>
<dbReference type="AlphaFoldDB" id="A0AAD8J260"/>
<organism evidence="1 2">
    <name type="scientific">Heracleum sosnowskyi</name>
    <dbReference type="NCBI Taxonomy" id="360622"/>
    <lineage>
        <taxon>Eukaryota</taxon>
        <taxon>Viridiplantae</taxon>
        <taxon>Streptophyta</taxon>
        <taxon>Embryophyta</taxon>
        <taxon>Tracheophyta</taxon>
        <taxon>Spermatophyta</taxon>
        <taxon>Magnoliopsida</taxon>
        <taxon>eudicotyledons</taxon>
        <taxon>Gunneridae</taxon>
        <taxon>Pentapetalae</taxon>
        <taxon>asterids</taxon>
        <taxon>campanulids</taxon>
        <taxon>Apiales</taxon>
        <taxon>Apiaceae</taxon>
        <taxon>Apioideae</taxon>
        <taxon>apioid superclade</taxon>
        <taxon>Tordylieae</taxon>
        <taxon>Tordyliinae</taxon>
        <taxon>Heracleum</taxon>
    </lineage>
</organism>
<protein>
    <submittedName>
        <fullName evidence="1">Uncharacterized protein</fullName>
    </submittedName>
</protein>
<accession>A0AAD8J260</accession>
<sequence>MNVDDVLNFCQNYFGQDWDDIGHKNEVNEMLESTIPSSNRELKPFPFPLYEANESVETSPPELELKPLPETPTYMFLGIVFPLSFPYQEVVSNDEEDLTELDGTTELKAVQKRPWIWHGEDT</sequence>
<proteinExistence type="predicted"/>
<gene>
    <name evidence="1" type="ORF">POM88_013987</name>
</gene>
<reference evidence="1" key="2">
    <citation type="submission" date="2023-05" db="EMBL/GenBank/DDBJ databases">
        <authorList>
            <person name="Schelkunov M.I."/>
        </authorList>
    </citation>
    <scope>NUCLEOTIDE SEQUENCE</scope>
    <source>
        <strain evidence="1">Hsosn_3</strain>
        <tissue evidence="1">Leaf</tissue>
    </source>
</reference>